<dbReference type="GO" id="GO:0016787">
    <property type="term" value="F:hydrolase activity"/>
    <property type="evidence" value="ECO:0000318"/>
    <property type="project" value="GO_Central"/>
</dbReference>
<dbReference type="Proteomes" id="UP000005239">
    <property type="component" value="Unassembled WGS sequence"/>
</dbReference>
<dbReference type="SUPFAM" id="SSF53474">
    <property type="entry name" value="alpha/beta-Hydrolases"/>
    <property type="match status" value="2"/>
</dbReference>
<dbReference type="Gene3D" id="3.40.50.1820">
    <property type="entry name" value="alpha/beta hydrolase"/>
    <property type="match status" value="3"/>
</dbReference>
<dbReference type="AlphaFoldDB" id="A0A2A6BC89"/>
<dbReference type="PANTHER" id="PTHR43329">
    <property type="entry name" value="EPOXIDE HYDROLASE"/>
    <property type="match status" value="1"/>
</dbReference>
<dbReference type="PRINTS" id="PR00412">
    <property type="entry name" value="EPOXHYDRLASE"/>
</dbReference>
<dbReference type="InterPro" id="IPR000639">
    <property type="entry name" value="Epox_hydrolase-like"/>
</dbReference>
<dbReference type="OrthoDB" id="408373at2759"/>
<dbReference type="EnsemblMetazoa" id="PPA21978.1">
    <property type="protein sequence ID" value="PPA21978.1"/>
    <property type="gene ID" value="WBGene00111532"/>
</dbReference>
<keyword evidence="4" id="KW-1185">Reference proteome</keyword>
<organism evidence="3 4">
    <name type="scientific">Pristionchus pacificus</name>
    <name type="common">Parasitic nematode worm</name>
    <dbReference type="NCBI Taxonomy" id="54126"/>
    <lineage>
        <taxon>Eukaryota</taxon>
        <taxon>Metazoa</taxon>
        <taxon>Ecdysozoa</taxon>
        <taxon>Nematoda</taxon>
        <taxon>Chromadorea</taxon>
        <taxon>Rhabditida</taxon>
        <taxon>Rhabditina</taxon>
        <taxon>Diplogasteromorpha</taxon>
        <taxon>Diplogasteroidea</taxon>
        <taxon>Neodiplogasteridae</taxon>
        <taxon>Pristionchus</taxon>
    </lineage>
</organism>
<accession>A0A8R1YJI6</accession>
<gene>
    <name evidence="3" type="primary">WBGene00111532</name>
</gene>
<keyword evidence="1" id="KW-0378">Hydrolase</keyword>
<comment type="similarity">
    <text evidence="2">Belongs to the AB hydrolase superfamily. Epoxide hydrolase family.</text>
</comment>
<evidence type="ECO:0000313" key="4">
    <source>
        <dbReference type="Proteomes" id="UP000005239"/>
    </source>
</evidence>
<dbReference type="InterPro" id="IPR029058">
    <property type="entry name" value="AB_hydrolase_fold"/>
</dbReference>
<evidence type="ECO:0000256" key="1">
    <source>
        <dbReference type="ARBA" id="ARBA00022801"/>
    </source>
</evidence>
<evidence type="ECO:0000313" key="3">
    <source>
        <dbReference type="EnsemblMetazoa" id="PPA21978.1"/>
    </source>
</evidence>
<sequence length="650" mass="76353">MIPVSAIQTSLKHLLNVIVILFWCIYVVYRFVKSKWTLFKKKEHLMPTRLDKEFNHKFIQLTDVRLHYVEEGDKSKPLLLLIHGFPEFWYSWRFQIKHFAKTHQDKRVRQSTHFTSTFQCRCTRSKRLWRKLIVLNCPHPGAYLSAMWKVKTQILKCWHLIFFQAPWIPEITLGFNDFESIEYAYRSEYAGLKNQENFTDEDMEAWKATFSKHGAINAPINYYRAAAGALGDFKGMMRKKAEPPTLIIWGEQDPFLVVQCADLSNKLCRDGKIEYVANSSHWVQQDQPDKNRLIHNNLTQYSFLINTTIIMFLHLLILALKSIFFILVFIPWSLHVIYRFTQRKWALFAKKEHKLPEKLTKDYNHNFVQLSDVRIHYVEEGDKSKPLLLFVHGFPEFWYSWRFQINHFSKTHHVVAIDQRGYGDSEKKEEIDDYAVKLLAKDVKEIIKLLGHEKAILVGHDWGGAVAWFTSLIYPEVISKLIVMNCPHPGAYEKVMVAVKSQILKSWYMGFFQAPWMPEVTLGLDDYTAIEFAFRSNYAGIKNKQNFTDEDLEAFKATFSKEGAQSPPFHFYRGIARQDRNESVNIINRVTKPSTLIIWGEEDPFLTIECAEYSQKMCLKAKVVYVPGSSHWVQQDKPEEVNKIMEEFIN</sequence>
<accession>A0A2A6BC89</accession>
<name>A0A2A6BC89_PRIPA</name>
<proteinExistence type="inferred from homology"/>
<dbReference type="Pfam" id="PF00561">
    <property type="entry name" value="Abhydrolase_1"/>
    <property type="match status" value="1"/>
</dbReference>
<dbReference type="PRINTS" id="PR00111">
    <property type="entry name" value="ABHYDROLASE"/>
</dbReference>
<protein>
    <submittedName>
        <fullName evidence="3">Hydrolase</fullName>
    </submittedName>
</protein>
<reference evidence="4" key="1">
    <citation type="journal article" date="2008" name="Nat. Genet.">
        <title>The Pristionchus pacificus genome provides a unique perspective on nematode lifestyle and parasitism.</title>
        <authorList>
            <person name="Dieterich C."/>
            <person name="Clifton S.W."/>
            <person name="Schuster L.N."/>
            <person name="Chinwalla A."/>
            <person name="Delehaunty K."/>
            <person name="Dinkelacker I."/>
            <person name="Fulton L."/>
            <person name="Fulton R."/>
            <person name="Godfrey J."/>
            <person name="Minx P."/>
            <person name="Mitreva M."/>
            <person name="Roeseler W."/>
            <person name="Tian H."/>
            <person name="Witte H."/>
            <person name="Yang S.P."/>
            <person name="Wilson R.K."/>
            <person name="Sommer R.J."/>
        </authorList>
    </citation>
    <scope>NUCLEOTIDE SEQUENCE [LARGE SCALE GENOMIC DNA]</scope>
    <source>
        <strain evidence="4">PS312</strain>
    </source>
</reference>
<reference evidence="3" key="2">
    <citation type="submission" date="2022-06" db="UniProtKB">
        <authorList>
            <consortium name="EnsemblMetazoa"/>
        </authorList>
    </citation>
    <scope>IDENTIFICATION</scope>
    <source>
        <strain evidence="3">PS312</strain>
    </source>
</reference>
<evidence type="ECO:0000256" key="2">
    <source>
        <dbReference type="ARBA" id="ARBA00038334"/>
    </source>
</evidence>
<dbReference type="GO" id="GO:0004301">
    <property type="term" value="F:epoxide hydrolase activity"/>
    <property type="evidence" value="ECO:0007669"/>
    <property type="project" value="UniProtKB-ARBA"/>
</dbReference>
<dbReference type="InterPro" id="IPR000073">
    <property type="entry name" value="AB_hydrolase_1"/>
</dbReference>